<dbReference type="Proteomes" id="UP000232883">
    <property type="component" value="Chromosome"/>
</dbReference>
<evidence type="ECO:0000313" key="3">
    <source>
        <dbReference type="Proteomes" id="UP000232883"/>
    </source>
</evidence>
<proteinExistence type="predicted"/>
<dbReference type="EMBL" id="CP025096">
    <property type="protein sequence ID" value="AUD01797.1"/>
    <property type="molecule type" value="Genomic_DNA"/>
</dbReference>
<evidence type="ECO:0000256" key="1">
    <source>
        <dbReference type="SAM" id="MobiDB-lite"/>
    </source>
</evidence>
<dbReference type="KEGG" id="spir:CWM47_08170"/>
<evidence type="ECO:0008006" key="4">
    <source>
        <dbReference type="Google" id="ProtNLM"/>
    </source>
</evidence>
<reference evidence="2 3" key="1">
    <citation type="submission" date="2017-11" db="EMBL/GenBank/DDBJ databases">
        <title>Taxonomic description and genome sequences of Spirosoma HA7 sp. nov., isolated from pollen microhabitat of Corylus avellana.</title>
        <authorList>
            <person name="Ambika Manirajan B."/>
            <person name="Suarez C."/>
            <person name="Ratering S."/>
            <person name="Geissler-Plaum R."/>
            <person name="Cardinale M."/>
            <person name="Sylvia S."/>
        </authorList>
    </citation>
    <scope>NUCLEOTIDE SEQUENCE [LARGE SCALE GENOMIC DNA]</scope>
    <source>
        <strain evidence="2 3">HA7</strain>
    </source>
</reference>
<protein>
    <recommendedName>
        <fullName evidence="4">DUF2158 domain-containing protein</fullName>
    </recommendedName>
</protein>
<organism evidence="2 3">
    <name type="scientific">Spirosoma pollinicola</name>
    <dbReference type="NCBI Taxonomy" id="2057025"/>
    <lineage>
        <taxon>Bacteria</taxon>
        <taxon>Pseudomonadati</taxon>
        <taxon>Bacteroidota</taxon>
        <taxon>Cytophagia</taxon>
        <taxon>Cytophagales</taxon>
        <taxon>Cytophagaceae</taxon>
        <taxon>Spirosoma</taxon>
    </lineage>
</organism>
<keyword evidence="3" id="KW-1185">Reference proteome</keyword>
<name>A0A2K8YVZ7_9BACT</name>
<evidence type="ECO:0000313" key="2">
    <source>
        <dbReference type="EMBL" id="AUD01797.1"/>
    </source>
</evidence>
<feature type="region of interest" description="Disordered" evidence="1">
    <location>
        <begin position="1"/>
        <end position="68"/>
    </location>
</feature>
<dbReference type="RefSeq" id="WP_100987518.1">
    <property type="nucleotide sequence ID" value="NZ_CP025096.1"/>
</dbReference>
<feature type="compositionally biased region" description="Acidic residues" evidence="1">
    <location>
        <begin position="40"/>
        <end position="50"/>
    </location>
</feature>
<accession>A0A2K8YVZ7</accession>
<gene>
    <name evidence="2" type="ORF">CWM47_08170</name>
</gene>
<dbReference type="AlphaFoldDB" id="A0A2K8YVZ7"/>
<sequence>MADLPIQFQPGDQVALLDGSSPMTVKSVKDNGRTVTCESSSEDNPTESDYDATKLTKLHSSEQTGSKA</sequence>